<keyword evidence="3 9" id="KW-0136">Cellulose degradation</keyword>
<dbReference type="InterPro" id="IPR012291">
    <property type="entry name" value="CBM2_carb-bd_dom_sf"/>
</dbReference>
<keyword evidence="13" id="KW-1185">Reference proteome</keyword>
<evidence type="ECO:0000259" key="11">
    <source>
        <dbReference type="PROSITE" id="PS51173"/>
    </source>
</evidence>
<dbReference type="OrthoDB" id="309899at2"/>
<dbReference type="GO" id="GO:0004553">
    <property type="term" value="F:hydrolase activity, hydrolyzing O-glycosyl compounds"/>
    <property type="evidence" value="ECO:0007669"/>
    <property type="project" value="InterPro"/>
</dbReference>
<comment type="similarity">
    <text evidence="9">Belongs to the glycosyl hydrolase family 6.</text>
</comment>
<dbReference type="Proteomes" id="UP000321181">
    <property type="component" value="Unassembled WGS sequence"/>
</dbReference>
<dbReference type="SMART" id="SM00637">
    <property type="entry name" value="CBD_II"/>
    <property type="match status" value="1"/>
</dbReference>
<evidence type="ECO:0000256" key="10">
    <source>
        <dbReference type="SAM" id="MobiDB-lite"/>
    </source>
</evidence>
<reference evidence="12 13" key="1">
    <citation type="submission" date="2019-07" db="EMBL/GenBank/DDBJ databases">
        <title>Whole genome shotgun sequence of Cellulomonas aerilata NBRC 106308.</title>
        <authorList>
            <person name="Hosoyama A."/>
            <person name="Uohara A."/>
            <person name="Ohji S."/>
            <person name="Ichikawa N."/>
        </authorList>
    </citation>
    <scope>NUCLEOTIDE SEQUENCE [LARGE SCALE GENOMIC DNA]</scope>
    <source>
        <strain evidence="12 13">NBRC 106308</strain>
    </source>
</reference>
<feature type="region of interest" description="Disordered" evidence="10">
    <location>
        <begin position="317"/>
        <end position="341"/>
    </location>
</feature>
<evidence type="ECO:0000256" key="6">
    <source>
        <dbReference type="ARBA" id="ARBA00023295"/>
    </source>
</evidence>
<evidence type="ECO:0000256" key="3">
    <source>
        <dbReference type="ARBA" id="ARBA00023001"/>
    </source>
</evidence>
<evidence type="ECO:0000256" key="9">
    <source>
        <dbReference type="RuleBase" id="RU361186"/>
    </source>
</evidence>
<dbReference type="Pfam" id="PF01341">
    <property type="entry name" value="Glyco_hydro_6"/>
    <property type="match status" value="1"/>
</dbReference>
<dbReference type="RefSeq" id="WP_146900008.1">
    <property type="nucleotide sequence ID" value="NZ_BAAARM010000001.1"/>
</dbReference>
<evidence type="ECO:0000256" key="5">
    <source>
        <dbReference type="ARBA" id="ARBA00023277"/>
    </source>
</evidence>
<evidence type="ECO:0000256" key="7">
    <source>
        <dbReference type="ARBA" id="ARBA00023326"/>
    </source>
</evidence>
<dbReference type="InterPro" id="IPR036434">
    <property type="entry name" value="Beta_cellobiohydrolase_sf"/>
</dbReference>
<evidence type="ECO:0000256" key="4">
    <source>
        <dbReference type="ARBA" id="ARBA00023157"/>
    </source>
</evidence>
<name>A0A512D9K9_9CELL</name>
<keyword evidence="7 9" id="KW-0624">Polysaccharide degradation</keyword>
<sequence>MHSTSRRLSRSITAAACLGLAGSVLAALPASAANDVVDPTSRLFVDWQSSTLEHAAGLEGAARDDALLLASFPAATWITSGTPAEAQAEADRVATAAAAEGAIPTIVVYNLPFRDCAQYSSGGAANTAEYNAWVDGVAAGIGDREAIVVLEPDGLGIIPWYTPAGGSAPEWCQPAELDSATAAADRFTQLNHAVDALTTLPSTSVYLDGTHTGWLGVGDITDRLIKAGVERADGFFLNVSNYEETAKLEYYAGWVSDCLALSTSTAASAAWWDPSFCASQYFPATPGDISTWPLTDAAYDKAFADTGLVRDRANQKHAVLDTSRNGQGPWTAPAGKYSDPEVWCNPPQRGLGRTPTTASTNPVIDAYLWIKVPGESDGQCYRGTGGPLDPERGMQDPPAGQWFAEQAAELIALAQPPISRPTCEVTQTVKTWQGGYLTRVKVRNTGTTTLPDWSLRFALSGDQAVTSSWSADLSRTGDVVTASSPSYRSDLRPGRTASFGFLGTGAPQSESLLFLLDGKPCTVR</sequence>
<keyword evidence="1 9" id="KW-0732">Signal</keyword>
<evidence type="ECO:0000256" key="8">
    <source>
        <dbReference type="PROSITE-ProRule" id="PRU10056"/>
    </source>
</evidence>
<dbReference type="InterPro" id="IPR016288">
    <property type="entry name" value="Beta_cellobiohydrolase"/>
</dbReference>
<dbReference type="AlphaFoldDB" id="A0A512D9K9"/>
<organism evidence="12 13">
    <name type="scientific">Cellulomonas aerilata</name>
    <dbReference type="NCBI Taxonomy" id="515326"/>
    <lineage>
        <taxon>Bacteria</taxon>
        <taxon>Bacillati</taxon>
        <taxon>Actinomycetota</taxon>
        <taxon>Actinomycetes</taxon>
        <taxon>Micrococcales</taxon>
        <taxon>Cellulomonadaceae</taxon>
        <taxon>Cellulomonas</taxon>
    </lineage>
</organism>
<dbReference type="GO" id="GO:0030245">
    <property type="term" value="P:cellulose catabolic process"/>
    <property type="evidence" value="ECO:0007669"/>
    <property type="project" value="UniProtKB-KW"/>
</dbReference>
<evidence type="ECO:0000256" key="2">
    <source>
        <dbReference type="ARBA" id="ARBA00022801"/>
    </source>
</evidence>
<feature type="active site" evidence="8">
    <location>
        <position position="115"/>
    </location>
</feature>
<keyword evidence="6 9" id="KW-0326">Glycosidase</keyword>
<dbReference type="SUPFAM" id="SSF51989">
    <property type="entry name" value="Glycosyl hydrolases family 6, cellulases"/>
    <property type="match status" value="1"/>
</dbReference>
<feature type="chain" id="PRO_5039759265" description="Glucanase" evidence="9">
    <location>
        <begin position="27"/>
        <end position="524"/>
    </location>
</feature>
<dbReference type="PANTHER" id="PTHR34876:SF4">
    <property type="entry name" value="1,4-BETA-D-GLUCAN CELLOBIOHYDROLASE C-RELATED"/>
    <property type="match status" value="1"/>
</dbReference>
<evidence type="ECO:0000313" key="13">
    <source>
        <dbReference type="Proteomes" id="UP000321181"/>
    </source>
</evidence>
<keyword evidence="4" id="KW-1015">Disulfide bond</keyword>
<keyword evidence="5 9" id="KW-0119">Carbohydrate metabolism</keyword>
<dbReference type="InterPro" id="IPR001524">
    <property type="entry name" value="Glyco_hydro_6_CS"/>
</dbReference>
<dbReference type="EMBL" id="BJYY01000002">
    <property type="protein sequence ID" value="GEO32950.1"/>
    <property type="molecule type" value="Genomic_DNA"/>
</dbReference>
<dbReference type="InterPro" id="IPR008965">
    <property type="entry name" value="CBM2/CBM3_carb-bd_dom_sf"/>
</dbReference>
<comment type="caution">
    <text evidence="12">The sequence shown here is derived from an EMBL/GenBank/DDBJ whole genome shotgun (WGS) entry which is preliminary data.</text>
</comment>
<dbReference type="PROSITE" id="PS51173">
    <property type="entry name" value="CBM2"/>
    <property type="match status" value="1"/>
</dbReference>
<proteinExistence type="inferred from homology"/>
<feature type="domain" description="CBM2" evidence="11">
    <location>
        <begin position="416"/>
        <end position="524"/>
    </location>
</feature>
<protein>
    <recommendedName>
        <fullName evidence="9">Glucanase</fullName>
        <ecNumber evidence="9">3.2.1.-</ecNumber>
    </recommendedName>
</protein>
<dbReference type="PANTHER" id="PTHR34876">
    <property type="match status" value="1"/>
</dbReference>
<dbReference type="InterPro" id="IPR001919">
    <property type="entry name" value="CBD2"/>
</dbReference>
<dbReference type="Pfam" id="PF00553">
    <property type="entry name" value="CBM_2"/>
    <property type="match status" value="1"/>
</dbReference>
<gene>
    <name evidence="12" type="ORF">CAE01nite_06750</name>
</gene>
<dbReference type="GO" id="GO:0030247">
    <property type="term" value="F:polysaccharide binding"/>
    <property type="evidence" value="ECO:0007669"/>
    <property type="project" value="UniProtKB-UniRule"/>
</dbReference>
<dbReference type="SUPFAM" id="SSF49384">
    <property type="entry name" value="Carbohydrate-binding domain"/>
    <property type="match status" value="1"/>
</dbReference>
<dbReference type="PRINTS" id="PR00733">
    <property type="entry name" value="GLHYDRLASE6"/>
</dbReference>
<feature type="signal peptide" evidence="9">
    <location>
        <begin position="1"/>
        <end position="26"/>
    </location>
</feature>
<dbReference type="EC" id="3.2.1.-" evidence="9"/>
<evidence type="ECO:0000313" key="12">
    <source>
        <dbReference type="EMBL" id="GEO32950.1"/>
    </source>
</evidence>
<accession>A0A512D9K9</accession>
<keyword evidence="2 9" id="KW-0378">Hydrolase</keyword>
<evidence type="ECO:0000256" key="1">
    <source>
        <dbReference type="ARBA" id="ARBA00022729"/>
    </source>
</evidence>
<dbReference type="Gene3D" id="3.20.20.40">
    <property type="entry name" value="1, 4-beta cellobiohydrolase"/>
    <property type="match status" value="1"/>
</dbReference>
<dbReference type="PROSITE" id="PS00655">
    <property type="entry name" value="GLYCOSYL_HYDROL_F6_1"/>
    <property type="match status" value="1"/>
</dbReference>
<dbReference type="Gene3D" id="2.60.40.290">
    <property type="match status" value="1"/>
</dbReference>